<dbReference type="InterPro" id="IPR028081">
    <property type="entry name" value="Leu-bd"/>
</dbReference>
<evidence type="ECO:0000313" key="4">
    <source>
        <dbReference type="EMBL" id="PWE20672.1"/>
    </source>
</evidence>
<dbReference type="STRING" id="28200.GCA_001572935_00367"/>
<name>A0A2U2BZJ5_9BACT</name>
<accession>A0A2U2BZJ5</accession>
<evidence type="ECO:0000313" key="5">
    <source>
        <dbReference type="Proteomes" id="UP000245014"/>
    </source>
</evidence>
<evidence type="ECO:0000259" key="3">
    <source>
        <dbReference type="Pfam" id="PF13458"/>
    </source>
</evidence>
<reference evidence="4 5" key="1">
    <citation type="submission" date="2018-05" db="EMBL/GenBank/DDBJ databases">
        <title>Antimicrobial susceptibility testing and genomic analysis of Arcobacter skirrowii strains and one Arcobacter butzleri isolated from German poultry farms.</title>
        <authorList>
            <person name="Haenel I."/>
            <person name="Hotzel H."/>
            <person name="Tomaso H."/>
            <person name="Busch A."/>
        </authorList>
    </citation>
    <scope>NUCLEOTIDE SEQUENCE [LARGE SCALE GENOMIC DNA]</scope>
    <source>
        <strain evidence="5">v</strain>
    </source>
</reference>
<dbReference type="CDD" id="cd19978">
    <property type="entry name" value="PBP1_ABC_ligand_binding-like"/>
    <property type="match status" value="1"/>
</dbReference>
<dbReference type="AlphaFoldDB" id="A0A2U2BZJ5"/>
<gene>
    <name evidence="4" type="ORF">DF188_07625</name>
</gene>
<dbReference type="Gene3D" id="3.40.50.2300">
    <property type="match status" value="2"/>
</dbReference>
<dbReference type="EMBL" id="QEYI01000006">
    <property type="protein sequence ID" value="PWE20672.1"/>
    <property type="molecule type" value="Genomic_DNA"/>
</dbReference>
<dbReference type="SUPFAM" id="SSF53822">
    <property type="entry name" value="Periplasmic binding protein-like I"/>
    <property type="match status" value="1"/>
</dbReference>
<evidence type="ECO:0000256" key="1">
    <source>
        <dbReference type="ARBA" id="ARBA00010062"/>
    </source>
</evidence>
<dbReference type="InterPro" id="IPR028082">
    <property type="entry name" value="Peripla_BP_I"/>
</dbReference>
<dbReference type="Pfam" id="PF13458">
    <property type="entry name" value="Peripla_BP_6"/>
    <property type="match status" value="1"/>
</dbReference>
<organism evidence="4 5">
    <name type="scientific">Aliarcobacter skirrowii</name>
    <dbReference type="NCBI Taxonomy" id="28200"/>
    <lineage>
        <taxon>Bacteria</taxon>
        <taxon>Pseudomonadati</taxon>
        <taxon>Campylobacterota</taxon>
        <taxon>Epsilonproteobacteria</taxon>
        <taxon>Campylobacterales</taxon>
        <taxon>Arcobacteraceae</taxon>
        <taxon>Aliarcobacter</taxon>
    </lineage>
</organism>
<comment type="caution">
    <text evidence="4">The sequence shown here is derived from an EMBL/GenBank/DDBJ whole genome shotgun (WGS) entry which is preliminary data.</text>
</comment>
<comment type="similarity">
    <text evidence="1">Belongs to the leucine-binding protein family.</text>
</comment>
<feature type="domain" description="Leucine-binding protein" evidence="3">
    <location>
        <begin position="31"/>
        <end position="374"/>
    </location>
</feature>
<keyword evidence="2" id="KW-0732">Signal</keyword>
<proteinExistence type="inferred from homology"/>
<dbReference type="PANTHER" id="PTHR47235:SF1">
    <property type="entry name" value="BLR6548 PROTEIN"/>
    <property type="match status" value="1"/>
</dbReference>
<dbReference type="Proteomes" id="UP000245014">
    <property type="component" value="Unassembled WGS sequence"/>
</dbReference>
<evidence type="ECO:0000256" key="2">
    <source>
        <dbReference type="ARBA" id="ARBA00022729"/>
    </source>
</evidence>
<dbReference type="PANTHER" id="PTHR47235">
    <property type="entry name" value="BLR6548 PROTEIN"/>
    <property type="match status" value="1"/>
</dbReference>
<dbReference type="RefSeq" id="WP_109158584.1">
    <property type="nucleotide sequence ID" value="NZ_JAUQUE010000029.1"/>
</dbReference>
<protein>
    <submittedName>
        <fullName evidence="4">Amino acid-binding protein</fullName>
    </submittedName>
</protein>
<sequence>MVKKVLFVMLIFILIYTLNSEKSYNQENILIASSIPQSGALKDWGESVFETTNSYFKYVNDNNLIENRKIFFKALDDKYEPDLSYENIHKLSNENILAFYGIVGTPTNSRVISIIKESQIPYFAPFSGASFLRDSNFSNIVNFRASYKQEIQSLIDYVVNKKGLNKIAIFYQNDEYGEEGYISTLEVLKNKNISFISTGTYKRNTLSINHAFNEIKNSKPEVVIMIGASKASSLFIQKAKDEKIFQDTIFCNISFSDANSIVKELEASNTNTKNLIFSQIVPNYDDKSLKIVQEYQNIMNKYSNNLEFGFISFEAFLASKILVDAIVKNIDNLSKKNFINSLKNPSKDILHEIKLEFENSQLLNKIYLYQYKNGKFKEIVK</sequence>